<gene>
    <name evidence="2" type="ORF">B0H15DRAFT_950594</name>
</gene>
<organism evidence="2 3">
    <name type="scientific">Mycena belliarum</name>
    <dbReference type="NCBI Taxonomy" id="1033014"/>
    <lineage>
        <taxon>Eukaryota</taxon>
        <taxon>Fungi</taxon>
        <taxon>Dikarya</taxon>
        <taxon>Basidiomycota</taxon>
        <taxon>Agaricomycotina</taxon>
        <taxon>Agaricomycetes</taxon>
        <taxon>Agaricomycetidae</taxon>
        <taxon>Agaricales</taxon>
        <taxon>Marasmiineae</taxon>
        <taxon>Mycenaceae</taxon>
        <taxon>Mycena</taxon>
    </lineage>
</organism>
<evidence type="ECO:0000313" key="2">
    <source>
        <dbReference type="EMBL" id="KAJ7085997.1"/>
    </source>
</evidence>
<reference evidence="2" key="1">
    <citation type="submission" date="2023-03" db="EMBL/GenBank/DDBJ databases">
        <title>Massive genome expansion in bonnet fungi (Mycena s.s.) driven by repeated elements and novel gene families across ecological guilds.</title>
        <authorList>
            <consortium name="Lawrence Berkeley National Laboratory"/>
            <person name="Harder C.B."/>
            <person name="Miyauchi S."/>
            <person name="Viragh M."/>
            <person name="Kuo A."/>
            <person name="Thoen E."/>
            <person name="Andreopoulos B."/>
            <person name="Lu D."/>
            <person name="Skrede I."/>
            <person name="Drula E."/>
            <person name="Henrissat B."/>
            <person name="Morin E."/>
            <person name="Kohler A."/>
            <person name="Barry K."/>
            <person name="LaButti K."/>
            <person name="Morin E."/>
            <person name="Salamov A."/>
            <person name="Lipzen A."/>
            <person name="Mereny Z."/>
            <person name="Hegedus B."/>
            <person name="Baldrian P."/>
            <person name="Stursova M."/>
            <person name="Weitz H."/>
            <person name="Taylor A."/>
            <person name="Grigoriev I.V."/>
            <person name="Nagy L.G."/>
            <person name="Martin F."/>
            <person name="Kauserud H."/>
        </authorList>
    </citation>
    <scope>NUCLEOTIDE SEQUENCE</scope>
    <source>
        <strain evidence="2">CBHHK173m</strain>
    </source>
</reference>
<dbReference type="EMBL" id="JARJCN010000032">
    <property type="protein sequence ID" value="KAJ7085997.1"/>
    <property type="molecule type" value="Genomic_DNA"/>
</dbReference>
<feature type="region of interest" description="Disordered" evidence="1">
    <location>
        <begin position="127"/>
        <end position="155"/>
    </location>
</feature>
<evidence type="ECO:0000256" key="1">
    <source>
        <dbReference type="SAM" id="MobiDB-lite"/>
    </source>
</evidence>
<sequence length="155" mass="16562">MSASYWASYHRSRAAAKARADPNYFNYNDLGALQAQPPIYTFVPQHAAPVVTIVQNDGSLVTHPPRGPRHGPSKKTISHDPATLGLKSHRRHCAAIAARARARLELRPDPDTLLLARLAQCPTLKAAREGKSGSHTGCTASQSTAAAAKGHEVGK</sequence>
<keyword evidence="3" id="KW-1185">Reference proteome</keyword>
<accession>A0AAD6XN05</accession>
<name>A0AAD6XN05_9AGAR</name>
<comment type="caution">
    <text evidence="2">The sequence shown here is derived from an EMBL/GenBank/DDBJ whole genome shotgun (WGS) entry which is preliminary data.</text>
</comment>
<dbReference type="AlphaFoldDB" id="A0AAD6XN05"/>
<proteinExistence type="predicted"/>
<protein>
    <submittedName>
        <fullName evidence="2">Uncharacterized protein</fullName>
    </submittedName>
</protein>
<evidence type="ECO:0000313" key="3">
    <source>
        <dbReference type="Proteomes" id="UP001222325"/>
    </source>
</evidence>
<dbReference type="Proteomes" id="UP001222325">
    <property type="component" value="Unassembled WGS sequence"/>
</dbReference>
<feature type="compositionally biased region" description="Polar residues" evidence="1">
    <location>
        <begin position="133"/>
        <end position="145"/>
    </location>
</feature>